<keyword evidence="1" id="KW-1133">Transmembrane helix</keyword>
<keyword evidence="1" id="KW-0812">Transmembrane</keyword>
<dbReference type="Proteomes" id="UP000722791">
    <property type="component" value="Unassembled WGS sequence"/>
</dbReference>
<feature type="transmembrane region" description="Helical" evidence="1">
    <location>
        <begin position="89"/>
        <end position="109"/>
    </location>
</feature>
<dbReference type="PRINTS" id="PR01511">
    <property type="entry name" value="KV14CHANNEL"/>
</dbReference>
<dbReference type="PANTHER" id="PTHR31600">
    <property type="entry name" value="TINY MACROCYSTS PROTEIN B-RELATED"/>
    <property type="match status" value="1"/>
</dbReference>
<dbReference type="PANTHER" id="PTHR31600:SF2">
    <property type="entry name" value="GAMETE ENRICHED GENE 10 PROTEIN-RELATED"/>
    <property type="match status" value="1"/>
</dbReference>
<dbReference type="InterPro" id="IPR052994">
    <property type="entry name" value="Tiny_macrocysts_regulators"/>
</dbReference>
<sequence length="244" mass="25364">MPYVSYYRNVITNFNLQFPQTTTNGLDALLKMQFLQVQSLLTQPTEASSLNSSEFGFIWSTGMTDTEGGMTKISQVFLGSVNGSYSDVVIQQVVMFVIAWVWGAIFLLLQLRPIVRQAQHEMRRVAELLSQLPPEVDCEAMVTAVVLGLEDQPLPGRIGRAATAAAAAAAAATATGGVNGGGGGGGGNSVSIAAGGGGSVVGPGPGGKPGAFTDVGLATFNMVRRKPSLAGLIRTDMIVAKEAD</sequence>
<name>A0A8J4CZ67_9CHLO</name>
<evidence type="ECO:0000313" key="4">
    <source>
        <dbReference type="Proteomes" id="UP000747110"/>
    </source>
</evidence>
<proteinExistence type="predicted"/>
<comment type="caution">
    <text evidence="2">The sequence shown here is derived from an EMBL/GenBank/DDBJ whole genome shotgun (WGS) entry which is preliminary data.</text>
</comment>
<gene>
    <name evidence="2" type="ORF">Vretifemale_20153</name>
    <name evidence="3" type="ORF">Vretimale_12579</name>
</gene>
<reference evidence="2" key="1">
    <citation type="journal article" date="2021" name="Proc. Natl. Acad. Sci. U.S.A.">
        <title>Three genomes in the algal genus Volvox reveal the fate of a haploid sex-determining region after a transition to homothallism.</title>
        <authorList>
            <person name="Yamamoto K."/>
            <person name="Hamaji T."/>
            <person name="Kawai-Toyooka H."/>
            <person name="Matsuzaki R."/>
            <person name="Takahashi F."/>
            <person name="Nishimura Y."/>
            <person name="Kawachi M."/>
            <person name="Noguchi H."/>
            <person name="Minakuchi Y."/>
            <person name="Umen J.G."/>
            <person name="Toyoda A."/>
            <person name="Nozaki H."/>
        </authorList>
    </citation>
    <scope>NUCLEOTIDE SEQUENCE</scope>
    <source>
        <strain evidence="3">NIES-3785</strain>
        <strain evidence="2">NIES-3786</strain>
    </source>
</reference>
<dbReference type="EMBL" id="BNCQ01000027">
    <property type="protein sequence ID" value="GIM08560.1"/>
    <property type="molecule type" value="Genomic_DNA"/>
</dbReference>
<evidence type="ECO:0000256" key="1">
    <source>
        <dbReference type="SAM" id="Phobius"/>
    </source>
</evidence>
<evidence type="ECO:0000313" key="3">
    <source>
        <dbReference type="EMBL" id="GIM08560.1"/>
    </source>
</evidence>
<dbReference type="InterPro" id="IPR020467">
    <property type="entry name" value="K_chnl_volt-dep_Kv1.4"/>
</dbReference>
<protein>
    <submittedName>
        <fullName evidence="2">Uncharacterized protein</fullName>
    </submittedName>
</protein>
<keyword evidence="4" id="KW-1185">Reference proteome</keyword>
<dbReference type="OrthoDB" id="550535at2759"/>
<organism evidence="2 4">
    <name type="scientific">Volvox reticuliferus</name>
    <dbReference type="NCBI Taxonomy" id="1737510"/>
    <lineage>
        <taxon>Eukaryota</taxon>
        <taxon>Viridiplantae</taxon>
        <taxon>Chlorophyta</taxon>
        <taxon>core chlorophytes</taxon>
        <taxon>Chlorophyceae</taxon>
        <taxon>CS clade</taxon>
        <taxon>Chlamydomonadales</taxon>
        <taxon>Volvocaceae</taxon>
        <taxon>Volvox</taxon>
    </lineage>
</organism>
<dbReference type="Proteomes" id="UP000747110">
    <property type="component" value="Unassembled WGS sequence"/>
</dbReference>
<dbReference type="AlphaFoldDB" id="A0A8J4CZ67"/>
<evidence type="ECO:0000313" key="2">
    <source>
        <dbReference type="EMBL" id="GIL92642.1"/>
    </source>
</evidence>
<keyword evidence="1" id="KW-0472">Membrane</keyword>
<accession>A0A8J4CZ67</accession>
<dbReference type="EMBL" id="BNCP01000081">
    <property type="protein sequence ID" value="GIL92642.1"/>
    <property type="molecule type" value="Genomic_DNA"/>
</dbReference>